<dbReference type="AlphaFoldDB" id="A0A317WU10"/>
<evidence type="ECO:0000313" key="2">
    <source>
        <dbReference type="Proteomes" id="UP000246702"/>
    </source>
</evidence>
<protein>
    <submittedName>
        <fullName evidence="1">Uncharacterized protein</fullName>
    </submittedName>
</protein>
<dbReference type="RefSeq" id="XP_025468029.1">
    <property type="nucleotide sequence ID" value="XM_025616211.1"/>
</dbReference>
<dbReference type="EMBL" id="MSFK01000012">
    <property type="protein sequence ID" value="PWY88667.1"/>
    <property type="molecule type" value="Genomic_DNA"/>
</dbReference>
<keyword evidence="2" id="KW-1185">Reference proteome</keyword>
<sequence>MVCCLLHHNIGHSSNNNGTDNSVSFCLDSDNTINIDFLIDITDITTLTYLYSKRWYKVTPAVPDTLSNSVPSRSPTALAGVAKQNDNSDTSSITLPMTLTRTLIFGSSRKIDRLSNLKTQVISTRNRPLHAPLQRVREGMGDKSMLQSIFHSKPIS</sequence>
<dbReference type="OrthoDB" id="10427076at2759"/>
<evidence type="ECO:0000313" key="1">
    <source>
        <dbReference type="EMBL" id="PWY88667.1"/>
    </source>
</evidence>
<dbReference type="GeneID" id="37118354"/>
<name>A0A317WU10_9EURO</name>
<proteinExistence type="predicted"/>
<organism evidence="1 2">
    <name type="scientific">Aspergillus sclerotioniger CBS 115572</name>
    <dbReference type="NCBI Taxonomy" id="1450535"/>
    <lineage>
        <taxon>Eukaryota</taxon>
        <taxon>Fungi</taxon>
        <taxon>Dikarya</taxon>
        <taxon>Ascomycota</taxon>
        <taxon>Pezizomycotina</taxon>
        <taxon>Eurotiomycetes</taxon>
        <taxon>Eurotiomycetidae</taxon>
        <taxon>Eurotiales</taxon>
        <taxon>Aspergillaceae</taxon>
        <taxon>Aspergillus</taxon>
        <taxon>Aspergillus subgen. Circumdati</taxon>
    </lineage>
</organism>
<accession>A0A317WU10</accession>
<dbReference type="STRING" id="1450535.A0A317WU10"/>
<comment type="caution">
    <text evidence="1">The sequence shown here is derived from an EMBL/GenBank/DDBJ whole genome shotgun (WGS) entry which is preliminary data.</text>
</comment>
<reference evidence="1 2" key="1">
    <citation type="submission" date="2016-12" db="EMBL/GenBank/DDBJ databases">
        <title>The genomes of Aspergillus section Nigri reveals drivers in fungal speciation.</title>
        <authorList>
            <consortium name="DOE Joint Genome Institute"/>
            <person name="Vesth T.C."/>
            <person name="Nybo J."/>
            <person name="Theobald S."/>
            <person name="Brandl J."/>
            <person name="Frisvad J.C."/>
            <person name="Nielsen K.F."/>
            <person name="Lyhne E.K."/>
            <person name="Kogle M.E."/>
            <person name="Kuo A."/>
            <person name="Riley R."/>
            <person name="Clum A."/>
            <person name="Nolan M."/>
            <person name="Lipzen A."/>
            <person name="Salamov A."/>
            <person name="Henrissat B."/>
            <person name="Wiebenga A."/>
            <person name="De Vries R.P."/>
            <person name="Grigoriev I.V."/>
            <person name="Mortensen U.H."/>
            <person name="Andersen M.R."/>
            <person name="Baker S.E."/>
        </authorList>
    </citation>
    <scope>NUCLEOTIDE SEQUENCE [LARGE SCALE GENOMIC DNA]</scope>
    <source>
        <strain evidence="1 2">CBS 115572</strain>
    </source>
</reference>
<dbReference type="Proteomes" id="UP000246702">
    <property type="component" value="Unassembled WGS sequence"/>
</dbReference>
<gene>
    <name evidence="1" type="ORF">BO94DRAFT_594846</name>
</gene>